<dbReference type="GO" id="GO:0032040">
    <property type="term" value="C:small-subunit processome"/>
    <property type="evidence" value="ECO:0007669"/>
    <property type="project" value="TreeGrafter"/>
</dbReference>
<accession>A0A1B6DWD4</accession>
<evidence type="ECO:0000256" key="3">
    <source>
        <dbReference type="ARBA" id="ARBA00022737"/>
    </source>
</evidence>
<dbReference type="GO" id="GO:0003723">
    <property type="term" value="F:RNA binding"/>
    <property type="evidence" value="ECO:0007669"/>
    <property type="project" value="TreeGrafter"/>
</dbReference>
<comment type="subcellular location">
    <subcellularLocation>
        <location evidence="1">Nucleus</location>
    </subcellularLocation>
</comment>
<gene>
    <name evidence="7" type="ORF">g.34582</name>
    <name evidence="8" type="ORF">g.34583</name>
    <name evidence="9" type="ORF">g.34584</name>
    <name evidence="10" type="ORF">g.34585</name>
    <name evidence="6" type="ORF">g.34586</name>
</gene>
<keyword evidence="4" id="KW-0539">Nucleus</keyword>
<dbReference type="Gene3D" id="1.25.40.10">
    <property type="entry name" value="Tetratricopeptide repeat domain"/>
    <property type="match status" value="1"/>
</dbReference>
<dbReference type="Pfam" id="PF23231">
    <property type="entry name" value="HAT_Syf1_CNRKL1_C"/>
    <property type="match status" value="1"/>
</dbReference>
<dbReference type="EMBL" id="GEDC01022428">
    <property type="protein sequence ID" value="JAS14870.1"/>
    <property type="molecule type" value="Transcribed_RNA"/>
</dbReference>
<evidence type="ECO:0000256" key="4">
    <source>
        <dbReference type="ARBA" id="ARBA00023242"/>
    </source>
</evidence>
<dbReference type="SMART" id="SM00386">
    <property type="entry name" value="HAT"/>
    <property type="match status" value="6"/>
</dbReference>
<keyword evidence="2" id="KW-0698">rRNA processing</keyword>
<proteinExistence type="predicted"/>
<sequence length="409" mass="48092">MKVLRKKHSCIKLSNRSGCSKFIVEDVKNIKQSLKPIKNIKRKNIPSFVNKDLIGKEGNLHRWTIKYNLPHLPLFEEFDWSVNLEHCFCKNAHEESKEEEEHLPVKHTKKLTRLEKLTAAKETESKLREIEMDLLKLEHNPQSADQFDRIILANPENAALWIKYMAFHLQATEIDKARAVARRALQTISHHNEGEKFNIWVALLNLENNYGSEENLKSLFEEALKKNDEYLVYSTMIEMYSSGNKIYDAEVIAKIMIKKFRTEHNSWLHIIKVFMKYQMFEKARSFYMKAAQHLTKKEYVNLTVQFAKLESECGFASAHALYENILISFPDRIDIWMVYIDILIKENNIHQARNIIQRAISLKLPIKKMKSLYSKWLNLEEKFGNEDDVKRVKEAAFQYINNVSSILTV</sequence>
<dbReference type="EMBL" id="GEDC01007318">
    <property type="protein sequence ID" value="JAS29980.1"/>
    <property type="molecule type" value="Transcribed_RNA"/>
</dbReference>
<dbReference type="AlphaFoldDB" id="A0A1B6DWD4"/>
<evidence type="ECO:0000313" key="10">
    <source>
        <dbReference type="EMBL" id="JAS30952.1"/>
    </source>
</evidence>
<evidence type="ECO:0000256" key="2">
    <source>
        <dbReference type="ARBA" id="ARBA00022552"/>
    </source>
</evidence>
<dbReference type="EMBL" id="GEDC01014362">
    <property type="protein sequence ID" value="JAS22936.1"/>
    <property type="molecule type" value="Transcribed_RNA"/>
</dbReference>
<evidence type="ECO:0000313" key="6">
    <source>
        <dbReference type="EMBL" id="JAS14870.1"/>
    </source>
</evidence>
<dbReference type="EMBL" id="GEDC01006346">
    <property type="protein sequence ID" value="JAS30952.1"/>
    <property type="molecule type" value="Transcribed_RNA"/>
</dbReference>
<dbReference type="InterPro" id="IPR011990">
    <property type="entry name" value="TPR-like_helical_dom_sf"/>
</dbReference>
<organism evidence="9">
    <name type="scientific">Clastoptera arizonana</name>
    <name type="common">Arizona spittle bug</name>
    <dbReference type="NCBI Taxonomy" id="38151"/>
    <lineage>
        <taxon>Eukaryota</taxon>
        <taxon>Metazoa</taxon>
        <taxon>Ecdysozoa</taxon>
        <taxon>Arthropoda</taxon>
        <taxon>Hexapoda</taxon>
        <taxon>Insecta</taxon>
        <taxon>Pterygota</taxon>
        <taxon>Neoptera</taxon>
        <taxon>Paraneoptera</taxon>
        <taxon>Hemiptera</taxon>
        <taxon>Auchenorrhyncha</taxon>
        <taxon>Cercopoidea</taxon>
        <taxon>Clastopteridae</taxon>
        <taxon>Clastoptera</taxon>
    </lineage>
</organism>
<dbReference type="PANTHER" id="PTHR23270:SF10">
    <property type="entry name" value="PROTEIN RRP5 HOMOLOG"/>
    <property type="match status" value="1"/>
</dbReference>
<dbReference type="GO" id="GO:0006364">
    <property type="term" value="P:rRNA processing"/>
    <property type="evidence" value="ECO:0007669"/>
    <property type="project" value="UniProtKB-KW"/>
</dbReference>
<keyword evidence="3" id="KW-0677">Repeat</keyword>
<protein>
    <recommendedName>
        <fullName evidence="5">Pre-mRNA-splicing factor Syf1/CRNKL1-like C-terminal HAT-repeats domain-containing protein</fullName>
    </recommendedName>
</protein>
<dbReference type="InterPro" id="IPR045209">
    <property type="entry name" value="Rrp5"/>
</dbReference>
<evidence type="ECO:0000313" key="9">
    <source>
        <dbReference type="EMBL" id="JAS29980.1"/>
    </source>
</evidence>
<evidence type="ECO:0000256" key="1">
    <source>
        <dbReference type="ARBA" id="ARBA00004123"/>
    </source>
</evidence>
<evidence type="ECO:0000259" key="5">
    <source>
        <dbReference type="Pfam" id="PF23231"/>
    </source>
</evidence>
<evidence type="ECO:0000313" key="8">
    <source>
        <dbReference type="EMBL" id="JAS24994.1"/>
    </source>
</evidence>
<evidence type="ECO:0000313" key="7">
    <source>
        <dbReference type="EMBL" id="JAS22936.1"/>
    </source>
</evidence>
<dbReference type="InterPro" id="IPR003107">
    <property type="entry name" value="HAT"/>
</dbReference>
<dbReference type="PANTHER" id="PTHR23270">
    <property type="entry name" value="PROGRAMMED CELL DEATH PROTEIN 11 PRE-RRNA PROCESSING PROTEIN RRP5"/>
    <property type="match status" value="1"/>
</dbReference>
<dbReference type="SUPFAM" id="SSF48452">
    <property type="entry name" value="TPR-like"/>
    <property type="match status" value="2"/>
</dbReference>
<reference evidence="9" key="1">
    <citation type="submission" date="2015-12" db="EMBL/GenBank/DDBJ databases">
        <title>De novo transcriptome assembly of four potential Pierce s Disease insect vectors from Arizona vineyards.</title>
        <authorList>
            <person name="Tassone E.E."/>
        </authorList>
    </citation>
    <scope>NUCLEOTIDE SEQUENCE</scope>
</reference>
<name>A0A1B6DWD4_9HEMI</name>
<dbReference type="InterPro" id="IPR055430">
    <property type="entry name" value="HAT_Syf1_CNRKL1_C"/>
</dbReference>
<dbReference type="EMBL" id="GEDC01012304">
    <property type="protein sequence ID" value="JAS24994.1"/>
    <property type="molecule type" value="Transcribed_RNA"/>
</dbReference>
<feature type="domain" description="Pre-mRNA-splicing factor Syf1/CRNKL1-like C-terminal HAT-repeats" evidence="5">
    <location>
        <begin position="158"/>
        <end position="396"/>
    </location>
</feature>